<keyword evidence="1" id="KW-1133">Transmembrane helix</keyword>
<feature type="transmembrane region" description="Helical" evidence="1">
    <location>
        <begin position="163"/>
        <end position="189"/>
    </location>
</feature>
<dbReference type="OrthoDB" id="10005029at2"/>
<feature type="transmembrane region" description="Helical" evidence="1">
    <location>
        <begin position="122"/>
        <end position="143"/>
    </location>
</feature>
<evidence type="ECO:0000256" key="1">
    <source>
        <dbReference type="SAM" id="Phobius"/>
    </source>
</evidence>
<keyword evidence="4" id="KW-1185">Reference proteome</keyword>
<name>A0A1Y6HGR4_9XANT</name>
<dbReference type="EMBL" id="LT853882">
    <property type="protein sequence ID" value="SMR00583.1"/>
    <property type="molecule type" value="Genomic_DNA"/>
</dbReference>
<feature type="transmembrane region" description="Helical" evidence="1">
    <location>
        <begin position="21"/>
        <end position="46"/>
    </location>
</feature>
<protein>
    <submittedName>
        <fullName evidence="3">Uncharacterized protein</fullName>
    </submittedName>
</protein>
<dbReference type="RefSeq" id="WP_145954042.1">
    <property type="nucleotide sequence ID" value="NZ_CP016830.1"/>
</dbReference>
<evidence type="ECO:0000313" key="4">
    <source>
        <dbReference type="Proteomes" id="UP000195877"/>
    </source>
</evidence>
<accession>A0A1Y6HGR4</accession>
<organism evidence="3 5">
    <name type="scientific">Xanthomonas fragariae</name>
    <dbReference type="NCBI Taxonomy" id="48664"/>
    <lineage>
        <taxon>Bacteria</taxon>
        <taxon>Pseudomonadati</taxon>
        <taxon>Pseudomonadota</taxon>
        <taxon>Gammaproteobacteria</taxon>
        <taxon>Lysobacterales</taxon>
        <taxon>Lysobacteraceae</taxon>
        <taxon>Xanthomonas</taxon>
    </lineage>
</organism>
<evidence type="ECO:0000313" key="2">
    <source>
        <dbReference type="EMBL" id="SMR00583.1"/>
    </source>
</evidence>
<evidence type="ECO:0000313" key="5">
    <source>
        <dbReference type="Proteomes" id="UP000195953"/>
    </source>
</evidence>
<evidence type="ECO:0000313" key="3">
    <source>
        <dbReference type="EMBL" id="SMR01966.1"/>
    </source>
</evidence>
<dbReference type="AlphaFoldDB" id="A0A1Y6HGR4"/>
<dbReference type="GeneID" id="61895645"/>
<proteinExistence type="predicted"/>
<reference evidence="3 5" key="2">
    <citation type="submission" date="2017-05" db="EMBL/GenBank/DDBJ databases">
        <authorList>
            <person name="Song R."/>
            <person name="Chenine A.L."/>
            <person name="Ruprecht R.M."/>
        </authorList>
    </citation>
    <scope>NUCLEOTIDE SEQUENCE [LARGE SCALE GENOMIC DNA]</scope>
    <source>
        <strain evidence="3">PD5205</strain>
    </source>
</reference>
<keyword evidence="1" id="KW-0472">Membrane</keyword>
<dbReference type="Proteomes" id="UP000195877">
    <property type="component" value="Chromosome 1"/>
</dbReference>
<keyword evidence="1" id="KW-0812">Transmembrane</keyword>
<reference evidence="2 4" key="1">
    <citation type="submission" date="2017-05" db="EMBL/GenBank/DDBJ databases">
        <authorList>
            <person name="Blom J."/>
        </authorList>
    </citation>
    <scope>NUCLEOTIDE SEQUENCE [LARGE SCALE GENOMIC DNA]</scope>
    <source>
        <strain evidence="2">PD885</strain>
    </source>
</reference>
<feature type="transmembrane region" description="Helical" evidence="1">
    <location>
        <begin position="74"/>
        <end position="101"/>
    </location>
</feature>
<dbReference type="Proteomes" id="UP000195953">
    <property type="component" value="Chromosome 1"/>
</dbReference>
<gene>
    <name evidence="3" type="ORF">PD5205_00646</name>
    <name evidence="2" type="ORF">PD885_03362</name>
</gene>
<dbReference type="EMBL" id="LT853885">
    <property type="protein sequence ID" value="SMR01966.1"/>
    <property type="molecule type" value="Genomic_DNA"/>
</dbReference>
<sequence>MNIKLDKNRRGGHGGSEKISSARLISLGALINCFLPMVGFSISGFYSNSIASSMAGSNNLIWLRALETSFPESAFVLTISGLLALLISYVPLYVAVSRISLVKLAIFKDTIMVSLHKEGMPYRFSGLLAPLITSVISLAVVIGGPVDMAIFCNGGMCISENPIIFVISRIAIFCLIYASSLCIFVWGMAYSKLRKMK</sequence>